<sequence length="520" mass="60118">MIFLHHRNAKEVASAYRNGEELECSSRDLSEAFWSLCNIYPEELIIWIDDEVKVELNDDLTEIFPHDLVMSSYSIVSQYLPETIGYVDQLPFVNPDYDAKYPTWRMSTDLGGIKAKTALQFQSIYGDIKNFGLLLNSMARTGQQNSLFCYSDPSFVKTLSPVPDEFKASTGEVFNFVAMHYKREWLLVLLFCYWKFEKKFPVFFFLHGLGHRSFFKKIVDLSSISLESGEIDLNKETVDVIIPTMGRPGHLKNVLEDLKSQDHQPSKVIIVEQEPDRNSQTQLDFLVKNGWPFEIVHHFIRRTGACNARNLALQSVNADYVFFADDDIRFPSDLLSQSLKELNRLKVGALNLNCLQPSGKTIFHKIKQWGAFGSGTSIVKSEYALKCKFAEVLEHGFGEDIDYGLKLRSQGSDIIYHPRIKISHLKADIGGFRGIQKPEWEKATLKPKPSPTMMLLVKRYYSVKMMRGYKVSLFLKYYREQPVKNPFHYFKLMQERWNVSEEWAKKLLDRTNSNLNSSHE</sequence>
<feature type="domain" description="Glycosyltransferase 2-like" evidence="4">
    <location>
        <begin position="240"/>
        <end position="347"/>
    </location>
</feature>
<comment type="caution">
    <text evidence="5">The sequence shown here is derived from an EMBL/GenBank/DDBJ whole genome shotgun (WGS) entry which is preliminary data.</text>
</comment>
<dbReference type="InterPro" id="IPR029044">
    <property type="entry name" value="Nucleotide-diphossugar_trans"/>
</dbReference>
<evidence type="ECO:0000256" key="2">
    <source>
        <dbReference type="ARBA" id="ARBA00022676"/>
    </source>
</evidence>
<keyword evidence="3 5" id="KW-0808">Transferase</keyword>
<dbReference type="PANTHER" id="PTHR43179:SF12">
    <property type="entry name" value="GALACTOFURANOSYLTRANSFERASE GLFT2"/>
    <property type="match status" value="1"/>
</dbReference>
<dbReference type="EMBL" id="JBHUOJ010000032">
    <property type="protein sequence ID" value="MFD2834251.1"/>
    <property type="molecule type" value="Genomic_DNA"/>
</dbReference>
<dbReference type="Proteomes" id="UP001597438">
    <property type="component" value="Unassembled WGS sequence"/>
</dbReference>
<organism evidence="5 6">
    <name type="scientific">Christiangramia antarctica</name>
    <dbReference type="NCBI Taxonomy" id="2058158"/>
    <lineage>
        <taxon>Bacteria</taxon>
        <taxon>Pseudomonadati</taxon>
        <taxon>Bacteroidota</taxon>
        <taxon>Flavobacteriia</taxon>
        <taxon>Flavobacteriales</taxon>
        <taxon>Flavobacteriaceae</taxon>
        <taxon>Christiangramia</taxon>
    </lineage>
</organism>
<evidence type="ECO:0000313" key="5">
    <source>
        <dbReference type="EMBL" id="MFD2834251.1"/>
    </source>
</evidence>
<reference evidence="6" key="1">
    <citation type="journal article" date="2019" name="Int. J. Syst. Evol. Microbiol.">
        <title>The Global Catalogue of Microorganisms (GCM) 10K type strain sequencing project: providing services to taxonomists for standard genome sequencing and annotation.</title>
        <authorList>
            <consortium name="The Broad Institute Genomics Platform"/>
            <consortium name="The Broad Institute Genome Sequencing Center for Infectious Disease"/>
            <person name="Wu L."/>
            <person name="Ma J."/>
        </authorList>
    </citation>
    <scope>NUCLEOTIDE SEQUENCE [LARGE SCALE GENOMIC DNA]</scope>
    <source>
        <strain evidence="6">KCTC 52925</strain>
    </source>
</reference>
<name>A0ABW5X9A1_9FLAO</name>
<dbReference type="PANTHER" id="PTHR43179">
    <property type="entry name" value="RHAMNOSYLTRANSFERASE WBBL"/>
    <property type="match status" value="1"/>
</dbReference>
<dbReference type="GO" id="GO:0016757">
    <property type="term" value="F:glycosyltransferase activity"/>
    <property type="evidence" value="ECO:0007669"/>
    <property type="project" value="UniProtKB-KW"/>
</dbReference>
<evidence type="ECO:0000313" key="6">
    <source>
        <dbReference type="Proteomes" id="UP001597438"/>
    </source>
</evidence>
<keyword evidence="2 5" id="KW-0328">Glycosyltransferase</keyword>
<comment type="similarity">
    <text evidence="1">Belongs to the glycosyltransferase 2 family.</text>
</comment>
<evidence type="ECO:0000259" key="4">
    <source>
        <dbReference type="Pfam" id="PF00535"/>
    </source>
</evidence>
<gene>
    <name evidence="5" type="ORF">ACFSYS_13220</name>
</gene>
<dbReference type="RefSeq" id="WP_251739118.1">
    <property type="nucleotide sequence ID" value="NZ_JBHUOJ010000032.1"/>
</dbReference>
<dbReference type="Gene3D" id="3.90.550.10">
    <property type="entry name" value="Spore Coat Polysaccharide Biosynthesis Protein SpsA, Chain A"/>
    <property type="match status" value="1"/>
</dbReference>
<dbReference type="InterPro" id="IPR001173">
    <property type="entry name" value="Glyco_trans_2-like"/>
</dbReference>
<dbReference type="CDD" id="cd00761">
    <property type="entry name" value="Glyco_tranf_GTA_type"/>
    <property type="match status" value="1"/>
</dbReference>
<evidence type="ECO:0000256" key="3">
    <source>
        <dbReference type="ARBA" id="ARBA00022679"/>
    </source>
</evidence>
<dbReference type="Pfam" id="PF00535">
    <property type="entry name" value="Glycos_transf_2"/>
    <property type="match status" value="1"/>
</dbReference>
<proteinExistence type="inferred from homology"/>
<accession>A0ABW5X9A1</accession>
<evidence type="ECO:0000256" key="1">
    <source>
        <dbReference type="ARBA" id="ARBA00006739"/>
    </source>
</evidence>
<dbReference type="SUPFAM" id="SSF53448">
    <property type="entry name" value="Nucleotide-diphospho-sugar transferases"/>
    <property type="match status" value="1"/>
</dbReference>
<protein>
    <submittedName>
        <fullName evidence="5">Glycosyltransferase family 2 protein</fullName>
        <ecNumber evidence="5">2.4.-.-</ecNumber>
    </submittedName>
</protein>
<dbReference type="EC" id="2.4.-.-" evidence="5"/>
<keyword evidence="6" id="KW-1185">Reference proteome</keyword>